<sequence length="74" mass="8297">MEIRFSGPYITVGQLLKKLDIVSSGGEVKIFLEEGRLFVNGERETRRGRKLLNGDTVRIGRQTYTLKGDPNASD</sequence>
<evidence type="ECO:0000313" key="3">
    <source>
        <dbReference type="Proteomes" id="UP000829401"/>
    </source>
</evidence>
<evidence type="ECO:0000256" key="1">
    <source>
        <dbReference type="PROSITE-ProRule" id="PRU00182"/>
    </source>
</evidence>
<dbReference type="SUPFAM" id="SSF55174">
    <property type="entry name" value="Alpha-L RNA-binding motif"/>
    <property type="match status" value="1"/>
</dbReference>
<dbReference type="Pfam" id="PF13275">
    <property type="entry name" value="S4_2"/>
    <property type="match status" value="1"/>
</dbReference>
<dbReference type="InterPro" id="IPR036986">
    <property type="entry name" value="S4_RNA-bd_sf"/>
</dbReference>
<evidence type="ECO:0000313" key="2">
    <source>
        <dbReference type="EMBL" id="UNO50976.1"/>
    </source>
</evidence>
<name>A0A9E7D068_ALIAG</name>
<dbReference type="Gene3D" id="3.10.290.10">
    <property type="entry name" value="RNA-binding S4 domain"/>
    <property type="match status" value="1"/>
</dbReference>
<proteinExistence type="predicted"/>
<protein>
    <submittedName>
        <fullName evidence="2">RNA-binding S4 domain-containing protein</fullName>
    </submittedName>
</protein>
<dbReference type="PROSITE" id="PS50889">
    <property type="entry name" value="S4"/>
    <property type="match status" value="1"/>
</dbReference>
<dbReference type="OrthoDB" id="9811532at2"/>
<gene>
    <name evidence="2" type="ORF">K1I37_00015</name>
</gene>
<dbReference type="EMBL" id="CP080467">
    <property type="protein sequence ID" value="UNO50976.1"/>
    <property type="molecule type" value="Genomic_DNA"/>
</dbReference>
<reference evidence="3" key="1">
    <citation type="journal article" date="2022" name="G3 (Bethesda)">
        <title>Unveiling the complete genome sequence of Alicyclobacillus acidoterrestris DSM 3922T, a taint-producing strain.</title>
        <authorList>
            <person name="Leonardo I.C."/>
            <person name="Barreto Crespo M.T."/>
            <person name="Gaspar F.B."/>
        </authorList>
    </citation>
    <scope>NUCLEOTIDE SEQUENCE [LARGE SCALE GENOMIC DNA]</scope>
    <source>
        <strain evidence="3">DSM 3922</strain>
    </source>
</reference>
<dbReference type="AlphaFoldDB" id="A0A9E7D068"/>
<dbReference type="KEGG" id="aaco:K1I37_00015"/>
<accession>A0A9E7D068</accession>
<keyword evidence="1" id="KW-0694">RNA-binding</keyword>
<keyword evidence="3" id="KW-1185">Reference proteome</keyword>
<organism evidence="2 3">
    <name type="scientific">Alicyclobacillus acidoterrestris (strain ATCC 49025 / DSM 3922 / CIP 106132 / NCIMB 13137 / GD3B)</name>
    <dbReference type="NCBI Taxonomy" id="1356854"/>
    <lineage>
        <taxon>Bacteria</taxon>
        <taxon>Bacillati</taxon>
        <taxon>Bacillota</taxon>
        <taxon>Bacilli</taxon>
        <taxon>Bacillales</taxon>
        <taxon>Alicyclobacillaceae</taxon>
        <taxon>Alicyclobacillus</taxon>
    </lineage>
</organism>
<dbReference type="Proteomes" id="UP000829401">
    <property type="component" value="Chromosome"/>
</dbReference>
<dbReference type="GO" id="GO:0003723">
    <property type="term" value="F:RNA binding"/>
    <property type="evidence" value="ECO:0007669"/>
    <property type="project" value="UniProtKB-KW"/>
</dbReference>